<keyword evidence="5" id="KW-1185">Reference proteome</keyword>
<evidence type="ECO:0000313" key="5">
    <source>
        <dbReference type="Proteomes" id="UP000663870"/>
    </source>
</evidence>
<evidence type="ECO:0000313" key="3">
    <source>
        <dbReference type="EMBL" id="CAF1611884.1"/>
    </source>
</evidence>
<comment type="caution">
    <text evidence="3">The sequence shown here is derived from an EMBL/GenBank/DDBJ whole genome shotgun (WGS) entry which is preliminary data.</text>
</comment>
<reference evidence="3" key="1">
    <citation type="submission" date="2021-02" db="EMBL/GenBank/DDBJ databases">
        <authorList>
            <person name="Nowell W R."/>
        </authorList>
    </citation>
    <scope>NUCLEOTIDE SEQUENCE</scope>
</reference>
<dbReference type="EMBL" id="CAJNOL010005936">
    <property type="protein sequence ID" value="CAF1611884.1"/>
    <property type="molecule type" value="Genomic_DNA"/>
</dbReference>
<name>A0A816BLX9_9BILA</name>
<evidence type="ECO:0000313" key="4">
    <source>
        <dbReference type="EMBL" id="CAF4075591.1"/>
    </source>
</evidence>
<dbReference type="Proteomes" id="UP000663864">
    <property type="component" value="Unassembled WGS sequence"/>
</dbReference>
<dbReference type="EMBL" id="CAJNOT010005784">
    <property type="protein sequence ID" value="CAF1474849.1"/>
    <property type="molecule type" value="Genomic_DNA"/>
</dbReference>
<accession>A0A816BLX9</accession>
<protein>
    <recommendedName>
        <fullName evidence="6">Retrotransposon gag domain-containing protein</fullName>
    </recommendedName>
</protein>
<gene>
    <name evidence="4" type="ORF">JBS370_LOCUS30405</name>
    <name evidence="3" type="ORF">JXQ802_LOCUS49485</name>
    <name evidence="1" type="ORF">PYM288_LOCUS33381</name>
    <name evidence="2" type="ORF">ZHD862_LOCUS36302</name>
</gene>
<dbReference type="EMBL" id="CAJOBD010006984">
    <property type="protein sequence ID" value="CAF4075591.1"/>
    <property type="molecule type" value="Genomic_DNA"/>
</dbReference>
<evidence type="ECO:0000313" key="1">
    <source>
        <dbReference type="EMBL" id="CAF1371510.1"/>
    </source>
</evidence>
<dbReference type="Proteomes" id="UP000663836">
    <property type="component" value="Unassembled WGS sequence"/>
</dbReference>
<dbReference type="Proteomes" id="UP000663870">
    <property type="component" value="Unassembled WGS sequence"/>
</dbReference>
<dbReference type="Proteomes" id="UP000663854">
    <property type="component" value="Unassembled WGS sequence"/>
</dbReference>
<proteinExistence type="predicted"/>
<sequence length="364" mass="43466">MNTRSNLDLSRTHVSELQYTSRRQPKSILTPTSSSIITTTTTQSAVQSHVDIKLQETDASPVALKNFDLLREYENQRLSVIKMLTLEEMMNVDQWLLSLYNTYEELRYPSWSRVSAAIRYFQEEEQQWFQHSQHEINNDWPCFCMKLKQHIHHRLQSYNVTPVTDKSISFINESNQFRQFINNNFIEYAGKGYANQWLLETVNKFRDYQLSEPDQLQIIPLLLEDTALIWYKENEKLIISIEKFRELFLQHFTTIYPNFIMTNSTLSSELSLTMAREIIHTPIYFSGFKDDVIDWLEKIEQRFRMANWDDDNKLRYISIHLQDDAYKWWIQASKRISTWSDFVKDITQAFTSAKLKEIAFEQLR</sequence>
<dbReference type="AlphaFoldDB" id="A0A816BLX9"/>
<organism evidence="3 5">
    <name type="scientific">Rotaria sordida</name>
    <dbReference type="NCBI Taxonomy" id="392033"/>
    <lineage>
        <taxon>Eukaryota</taxon>
        <taxon>Metazoa</taxon>
        <taxon>Spiralia</taxon>
        <taxon>Gnathifera</taxon>
        <taxon>Rotifera</taxon>
        <taxon>Eurotatoria</taxon>
        <taxon>Bdelloidea</taxon>
        <taxon>Philodinida</taxon>
        <taxon>Philodinidae</taxon>
        <taxon>Rotaria</taxon>
    </lineage>
</organism>
<evidence type="ECO:0000313" key="2">
    <source>
        <dbReference type="EMBL" id="CAF1474849.1"/>
    </source>
</evidence>
<evidence type="ECO:0008006" key="6">
    <source>
        <dbReference type="Google" id="ProtNLM"/>
    </source>
</evidence>
<dbReference type="EMBL" id="CAJNOH010004503">
    <property type="protein sequence ID" value="CAF1371510.1"/>
    <property type="molecule type" value="Genomic_DNA"/>
</dbReference>